<gene>
    <name evidence="2" type="ORF">K435DRAFT_874639</name>
</gene>
<evidence type="ECO:0000313" key="2">
    <source>
        <dbReference type="EMBL" id="THU80190.1"/>
    </source>
</evidence>
<evidence type="ECO:0000313" key="3">
    <source>
        <dbReference type="Proteomes" id="UP000297245"/>
    </source>
</evidence>
<feature type="compositionally biased region" description="Polar residues" evidence="1">
    <location>
        <begin position="254"/>
        <end position="275"/>
    </location>
</feature>
<sequence length="321" mass="34616">MSRHSASRARISRFQIISIYTARFLISHRRSKQSALFWLRCIPAFRKNLLERPLIIGQPFKTPKAVVQHVCIAPPFLLLFPICRKLVAHPFDIIARRASRDLVPTMSSVTADSFDTVDNATIVQDNQADGSAMTVANVDVPGPLASGGTSATTVTQEEDTQVLRNVSPGTRTSITVAQSMQMFNGSSQIEFTDSVLSNVGGNKNETNNVYHIYGNPNIYCSSTDLGALRVNSVGSSEVLRGATSSRPEHVNHGDMNTATSTEENESANSIQTSILTPLGVKGDSSACEDQAGCSDPRTQGKEDQQTTPSPAADRDQTSKSG</sequence>
<protein>
    <submittedName>
        <fullName evidence="2">Uncharacterized protein</fullName>
    </submittedName>
</protein>
<reference evidence="2 3" key="1">
    <citation type="journal article" date="2019" name="Nat. Ecol. Evol.">
        <title>Megaphylogeny resolves global patterns of mushroom evolution.</title>
        <authorList>
            <person name="Varga T."/>
            <person name="Krizsan K."/>
            <person name="Foldi C."/>
            <person name="Dima B."/>
            <person name="Sanchez-Garcia M."/>
            <person name="Sanchez-Ramirez S."/>
            <person name="Szollosi G.J."/>
            <person name="Szarkandi J.G."/>
            <person name="Papp V."/>
            <person name="Albert L."/>
            <person name="Andreopoulos W."/>
            <person name="Angelini C."/>
            <person name="Antonin V."/>
            <person name="Barry K.W."/>
            <person name="Bougher N.L."/>
            <person name="Buchanan P."/>
            <person name="Buyck B."/>
            <person name="Bense V."/>
            <person name="Catcheside P."/>
            <person name="Chovatia M."/>
            <person name="Cooper J."/>
            <person name="Damon W."/>
            <person name="Desjardin D."/>
            <person name="Finy P."/>
            <person name="Geml J."/>
            <person name="Haridas S."/>
            <person name="Hughes K."/>
            <person name="Justo A."/>
            <person name="Karasinski D."/>
            <person name="Kautmanova I."/>
            <person name="Kiss B."/>
            <person name="Kocsube S."/>
            <person name="Kotiranta H."/>
            <person name="LaButti K.M."/>
            <person name="Lechner B.E."/>
            <person name="Liimatainen K."/>
            <person name="Lipzen A."/>
            <person name="Lukacs Z."/>
            <person name="Mihaltcheva S."/>
            <person name="Morgado L.N."/>
            <person name="Niskanen T."/>
            <person name="Noordeloos M.E."/>
            <person name="Ohm R.A."/>
            <person name="Ortiz-Santana B."/>
            <person name="Ovrebo C."/>
            <person name="Racz N."/>
            <person name="Riley R."/>
            <person name="Savchenko A."/>
            <person name="Shiryaev A."/>
            <person name="Soop K."/>
            <person name="Spirin V."/>
            <person name="Szebenyi C."/>
            <person name="Tomsovsky M."/>
            <person name="Tulloss R.E."/>
            <person name="Uehling J."/>
            <person name="Grigoriev I.V."/>
            <person name="Vagvolgyi C."/>
            <person name="Papp T."/>
            <person name="Martin F.M."/>
            <person name="Miettinen O."/>
            <person name="Hibbett D.S."/>
            <person name="Nagy L.G."/>
        </authorList>
    </citation>
    <scope>NUCLEOTIDE SEQUENCE [LARGE SCALE GENOMIC DNA]</scope>
    <source>
        <strain evidence="2 3">CBS 962.96</strain>
    </source>
</reference>
<keyword evidence="3" id="KW-1185">Reference proteome</keyword>
<dbReference type="Proteomes" id="UP000297245">
    <property type="component" value="Unassembled WGS sequence"/>
</dbReference>
<accession>A0A4S8KWD9</accession>
<proteinExistence type="predicted"/>
<evidence type="ECO:0000256" key="1">
    <source>
        <dbReference type="SAM" id="MobiDB-lite"/>
    </source>
</evidence>
<dbReference type="AlphaFoldDB" id="A0A4S8KWD9"/>
<name>A0A4S8KWD9_DENBC</name>
<dbReference type="EMBL" id="ML179931">
    <property type="protein sequence ID" value="THU80190.1"/>
    <property type="molecule type" value="Genomic_DNA"/>
</dbReference>
<feature type="compositionally biased region" description="Basic and acidic residues" evidence="1">
    <location>
        <begin position="312"/>
        <end position="321"/>
    </location>
</feature>
<feature type="region of interest" description="Disordered" evidence="1">
    <location>
        <begin position="239"/>
        <end position="321"/>
    </location>
</feature>
<organism evidence="2 3">
    <name type="scientific">Dendrothele bispora (strain CBS 962.96)</name>
    <dbReference type="NCBI Taxonomy" id="1314807"/>
    <lineage>
        <taxon>Eukaryota</taxon>
        <taxon>Fungi</taxon>
        <taxon>Dikarya</taxon>
        <taxon>Basidiomycota</taxon>
        <taxon>Agaricomycotina</taxon>
        <taxon>Agaricomycetes</taxon>
        <taxon>Agaricomycetidae</taxon>
        <taxon>Agaricales</taxon>
        <taxon>Agaricales incertae sedis</taxon>
        <taxon>Dendrothele</taxon>
    </lineage>
</organism>